<protein>
    <recommendedName>
        <fullName evidence="3">DUF5672 domain-containing protein</fullName>
    </recommendedName>
</protein>
<accession>A0A1F6VPE9</accession>
<dbReference type="AlphaFoldDB" id="A0A1F6VPE9"/>
<evidence type="ECO:0008006" key="3">
    <source>
        <dbReference type="Google" id="ProtNLM"/>
    </source>
</evidence>
<evidence type="ECO:0000313" key="1">
    <source>
        <dbReference type="EMBL" id="OGI71508.1"/>
    </source>
</evidence>
<organism evidence="1 2">
    <name type="scientific">Candidatus Nomurabacteria bacterium RIFCSPHIGHO2_02_FULL_35_13</name>
    <dbReference type="NCBI Taxonomy" id="1801748"/>
    <lineage>
        <taxon>Bacteria</taxon>
        <taxon>Candidatus Nomuraibacteriota</taxon>
    </lineage>
</organism>
<comment type="caution">
    <text evidence="1">The sequence shown here is derived from an EMBL/GenBank/DDBJ whole genome shotgun (WGS) entry which is preliminary data.</text>
</comment>
<reference evidence="1 2" key="1">
    <citation type="journal article" date="2016" name="Nat. Commun.">
        <title>Thousands of microbial genomes shed light on interconnected biogeochemical processes in an aquifer system.</title>
        <authorList>
            <person name="Anantharaman K."/>
            <person name="Brown C.T."/>
            <person name="Hug L.A."/>
            <person name="Sharon I."/>
            <person name="Castelle C.J."/>
            <person name="Probst A.J."/>
            <person name="Thomas B.C."/>
            <person name="Singh A."/>
            <person name="Wilkins M.J."/>
            <person name="Karaoz U."/>
            <person name="Brodie E.L."/>
            <person name="Williams K.H."/>
            <person name="Hubbard S.S."/>
            <person name="Banfield J.F."/>
        </authorList>
    </citation>
    <scope>NUCLEOTIDE SEQUENCE [LARGE SCALE GENOMIC DNA]</scope>
</reference>
<name>A0A1F6VPE9_9BACT</name>
<evidence type="ECO:0000313" key="2">
    <source>
        <dbReference type="Proteomes" id="UP000177112"/>
    </source>
</evidence>
<gene>
    <name evidence="1" type="ORF">A3B84_01355</name>
</gene>
<dbReference type="Proteomes" id="UP000177112">
    <property type="component" value="Unassembled WGS sequence"/>
</dbReference>
<proteinExistence type="predicted"/>
<sequence>MNLLKKIIKKIKFIVESYFLFFFYIFDYYKSKKIYNEPSVCGFYQCYKQPKSVIATLASFRKIYNTSSVYLFCDEGDDMSHIASHFNCKYEYISKGHNLGFYFISKEELLSWLKRFLFAAQDSKEDFVMVIENDTRIYKKVKKLKFDFNGIKSNHHLGKETTLFLKTRNNSIPRYINNIYYGGCGGALINRNFIVNNFSNLKNLDFAIDELLPYIKRQFGEKFPIDVCLAALVIYFGGTIGQYLGYAETGPFRFTEILMLKYKFRPLLGRIEVLHNDKSLYNVPLSEEENRIFLGK</sequence>
<dbReference type="EMBL" id="MFTY01000011">
    <property type="protein sequence ID" value="OGI71508.1"/>
    <property type="molecule type" value="Genomic_DNA"/>
</dbReference>